<dbReference type="SUPFAM" id="SSF55729">
    <property type="entry name" value="Acyl-CoA N-acyltransferases (Nat)"/>
    <property type="match status" value="1"/>
</dbReference>
<keyword evidence="2" id="KW-1185">Reference proteome</keyword>
<dbReference type="Proteomes" id="UP001597169">
    <property type="component" value="Unassembled WGS sequence"/>
</dbReference>
<dbReference type="RefSeq" id="WP_251583364.1">
    <property type="nucleotide sequence ID" value="NZ_JBHTKX010000001.1"/>
</dbReference>
<evidence type="ECO:0000313" key="2">
    <source>
        <dbReference type="Proteomes" id="UP001597169"/>
    </source>
</evidence>
<keyword evidence="1" id="KW-0012">Acyltransferase</keyword>
<sequence length="80" mass="9206">MHLCESDGVSLRRLAPEDKGLLLKWLSDPVVLEYYEGRDQFIGEPEYWNRGIGTQIIKMTVQYLTDKLSAERISYEGGLL</sequence>
<comment type="caution">
    <text evidence="1">The sequence shown here is derived from an EMBL/GenBank/DDBJ whole genome shotgun (WGS) entry which is preliminary data.</text>
</comment>
<accession>A0ABW3PW12</accession>
<dbReference type="InterPro" id="IPR016181">
    <property type="entry name" value="Acyl_CoA_acyltransferase"/>
</dbReference>
<dbReference type="Gene3D" id="3.40.630.30">
    <property type="match status" value="1"/>
</dbReference>
<dbReference type="EMBL" id="JBHTKX010000001">
    <property type="protein sequence ID" value="MFD1128381.1"/>
    <property type="molecule type" value="Genomic_DNA"/>
</dbReference>
<reference evidence="2" key="1">
    <citation type="journal article" date="2019" name="Int. J. Syst. Evol. Microbiol.">
        <title>The Global Catalogue of Microorganisms (GCM) 10K type strain sequencing project: providing services to taxonomists for standard genome sequencing and annotation.</title>
        <authorList>
            <consortium name="The Broad Institute Genomics Platform"/>
            <consortium name="The Broad Institute Genome Sequencing Center for Infectious Disease"/>
            <person name="Wu L."/>
            <person name="Ma J."/>
        </authorList>
    </citation>
    <scope>NUCLEOTIDE SEQUENCE [LARGE SCALE GENOMIC DNA]</scope>
    <source>
        <strain evidence="2">CCUG 53519</strain>
    </source>
</reference>
<gene>
    <name evidence="1" type="ORF">ACFQ3J_09370</name>
</gene>
<dbReference type="EC" id="2.3.-.-" evidence="1"/>
<dbReference type="GO" id="GO:0016746">
    <property type="term" value="F:acyltransferase activity"/>
    <property type="evidence" value="ECO:0007669"/>
    <property type="project" value="UniProtKB-KW"/>
</dbReference>
<protein>
    <submittedName>
        <fullName evidence="1">GNAT family N-acetyltransferase</fullName>
        <ecNumber evidence="1">2.3.-.-</ecNumber>
    </submittedName>
</protein>
<organism evidence="1 2">
    <name type="scientific">Paenibacillus provencensis</name>
    <dbReference type="NCBI Taxonomy" id="441151"/>
    <lineage>
        <taxon>Bacteria</taxon>
        <taxon>Bacillati</taxon>
        <taxon>Bacillota</taxon>
        <taxon>Bacilli</taxon>
        <taxon>Bacillales</taxon>
        <taxon>Paenibacillaceae</taxon>
        <taxon>Paenibacillus</taxon>
    </lineage>
</organism>
<proteinExistence type="predicted"/>
<evidence type="ECO:0000313" key="1">
    <source>
        <dbReference type="EMBL" id="MFD1128381.1"/>
    </source>
</evidence>
<name>A0ABW3PW12_9BACL</name>
<keyword evidence="1" id="KW-0808">Transferase</keyword>